<evidence type="ECO:0000313" key="2">
    <source>
        <dbReference type="Proteomes" id="UP000660380"/>
    </source>
</evidence>
<comment type="caution">
    <text evidence="1">The sequence shown here is derived from an EMBL/GenBank/DDBJ whole genome shotgun (WGS) entry which is preliminary data.</text>
</comment>
<accession>A0ABR8GK54</accession>
<sequence>MIEVKLHKRCDQNRKRSKRRSIYCPIDGCYLHSVSQKYSLFANVDLLKQKKLSRKKTNLATQSTVNLKGEWLEAFWCDRCQKTQWYHVQKLNDYTYKVSVAPAQIWQQAVGVAHTEGNPSVSEFTRKNASGSPNAVKTYY</sequence>
<evidence type="ECO:0000313" key="1">
    <source>
        <dbReference type="EMBL" id="MBD2603761.1"/>
    </source>
</evidence>
<protein>
    <submittedName>
        <fullName evidence="1">Uncharacterized protein</fullName>
    </submittedName>
</protein>
<dbReference type="RefSeq" id="WP_029635071.1">
    <property type="nucleotide sequence ID" value="NZ_JACJTA010000005.1"/>
</dbReference>
<dbReference type="EMBL" id="JACJTA010000005">
    <property type="protein sequence ID" value="MBD2603761.1"/>
    <property type="molecule type" value="Genomic_DNA"/>
</dbReference>
<proteinExistence type="predicted"/>
<gene>
    <name evidence="1" type="ORF">H6G81_04255</name>
</gene>
<keyword evidence="2" id="KW-1185">Reference proteome</keyword>
<name>A0ABR8GK54_9CYAN</name>
<reference evidence="1 2" key="1">
    <citation type="journal article" date="2020" name="ISME J.">
        <title>Comparative genomics reveals insights into cyanobacterial evolution and habitat adaptation.</title>
        <authorList>
            <person name="Chen M.Y."/>
            <person name="Teng W.K."/>
            <person name="Zhao L."/>
            <person name="Hu C.X."/>
            <person name="Zhou Y.K."/>
            <person name="Han B.P."/>
            <person name="Song L.R."/>
            <person name="Shu W.S."/>
        </authorList>
    </citation>
    <scope>NUCLEOTIDE SEQUENCE [LARGE SCALE GENOMIC DNA]</scope>
    <source>
        <strain evidence="1 2">FACHB-248</strain>
    </source>
</reference>
<organism evidence="1 2">
    <name type="scientific">Scytonema hofmannii FACHB-248</name>
    <dbReference type="NCBI Taxonomy" id="1842502"/>
    <lineage>
        <taxon>Bacteria</taxon>
        <taxon>Bacillati</taxon>
        <taxon>Cyanobacteriota</taxon>
        <taxon>Cyanophyceae</taxon>
        <taxon>Nostocales</taxon>
        <taxon>Scytonemataceae</taxon>
        <taxon>Scytonema</taxon>
    </lineage>
</organism>
<dbReference type="Proteomes" id="UP000660380">
    <property type="component" value="Unassembled WGS sequence"/>
</dbReference>